<evidence type="ECO:0000259" key="1">
    <source>
        <dbReference type="PROSITE" id="PS50112"/>
    </source>
</evidence>
<dbReference type="Proteomes" id="UP000631576">
    <property type="component" value="Unassembled WGS sequence"/>
</dbReference>
<dbReference type="EMBL" id="JACOPE010000001">
    <property type="protein sequence ID" value="MBC5682082.1"/>
    <property type="molecule type" value="Genomic_DNA"/>
</dbReference>
<evidence type="ECO:0000313" key="3">
    <source>
        <dbReference type="Proteomes" id="UP000631576"/>
    </source>
</evidence>
<dbReference type="InterPro" id="IPR013767">
    <property type="entry name" value="PAS_fold"/>
</dbReference>
<dbReference type="Gene3D" id="3.30.450.20">
    <property type="entry name" value="PAS domain"/>
    <property type="match status" value="1"/>
</dbReference>
<gene>
    <name evidence="2" type="ORF">H8S40_00490</name>
</gene>
<dbReference type="Pfam" id="PF00989">
    <property type="entry name" value="PAS"/>
    <property type="match status" value="1"/>
</dbReference>
<dbReference type="Gene3D" id="1.10.10.60">
    <property type="entry name" value="Homeodomain-like"/>
    <property type="match status" value="1"/>
</dbReference>
<dbReference type="Pfam" id="PF02954">
    <property type="entry name" value="HTH_8"/>
    <property type="match status" value="1"/>
</dbReference>
<protein>
    <submittedName>
        <fullName evidence="2">PAS domain-containing protein</fullName>
    </submittedName>
</protein>
<evidence type="ECO:0000313" key="2">
    <source>
        <dbReference type="EMBL" id="MBC5682082.1"/>
    </source>
</evidence>
<dbReference type="InterPro" id="IPR002197">
    <property type="entry name" value="HTH_Fis"/>
</dbReference>
<name>A0ABR7G3Q4_9FIRM</name>
<accession>A0ABR7G3Q4</accession>
<organism evidence="2 3">
    <name type="scientific">Ruminococcus hominis</name>
    <dbReference type="NCBI Taxonomy" id="2763065"/>
    <lineage>
        <taxon>Bacteria</taxon>
        <taxon>Bacillati</taxon>
        <taxon>Bacillota</taxon>
        <taxon>Clostridia</taxon>
        <taxon>Eubacteriales</taxon>
        <taxon>Oscillospiraceae</taxon>
        <taxon>Ruminococcus</taxon>
    </lineage>
</organism>
<sequence length="161" mass="18223">MHVRTILQSLQQGILICNRNARIIYFNDAYGEFIGKRLEEVQGEEITKYRKHAMVPQVIQSQIPIEGIVRTEGNQEYFASVYPIMEGDIPNGTISIVTTLAQHQLKVKQKTETLAERVRKFEREEILAEVAYCGGGVEGKKRAAARLGISLATLYNKIKED</sequence>
<keyword evidence="3" id="KW-1185">Reference proteome</keyword>
<feature type="domain" description="PAS" evidence="1">
    <location>
        <begin position="1"/>
        <end position="44"/>
    </location>
</feature>
<comment type="caution">
    <text evidence="2">The sequence shown here is derived from an EMBL/GenBank/DDBJ whole genome shotgun (WGS) entry which is preliminary data.</text>
</comment>
<dbReference type="SUPFAM" id="SSF46689">
    <property type="entry name" value="Homeodomain-like"/>
    <property type="match status" value="1"/>
</dbReference>
<reference evidence="2 3" key="1">
    <citation type="submission" date="2020-08" db="EMBL/GenBank/DDBJ databases">
        <title>Genome public.</title>
        <authorList>
            <person name="Liu C."/>
            <person name="Sun Q."/>
        </authorList>
    </citation>
    <scope>NUCLEOTIDE SEQUENCE [LARGE SCALE GENOMIC DNA]</scope>
    <source>
        <strain evidence="2 3">NSJ-13</strain>
    </source>
</reference>
<dbReference type="NCBIfam" id="TIGR00229">
    <property type="entry name" value="sensory_box"/>
    <property type="match status" value="1"/>
</dbReference>
<dbReference type="SMART" id="SM00091">
    <property type="entry name" value="PAS"/>
    <property type="match status" value="1"/>
</dbReference>
<proteinExistence type="predicted"/>
<dbReference type="PROSITE" id="PS50112">
    <property type="entry name" value="PAS"/>
    <property type="match status" value="1"/>
</dbReference>
<dbReference type="InterPro" id="IPR035965">
    <property type="entry name" value="PAS-like_dom_sf"/>
</dbReference>
<dbReference type="SUPFAM" id="SSF55785">
    <property type="entry name" value="PYP-like sensor domain (PAS domain)"/>
    <property type="match status" value="1"/>
</dbReference>
<dbReference type="InterPro" id="IPR009057">
    <property type="entry name" value="Homeodomain-like_sf"/>
</dbReference>
<dbReference type="InterPro" id="IPR000014">
    <property type="entry name" value="PAS"/>
</dbReference>
<dbReference type="RefSeq" id="WP_186864294.1">
    <property type="nucleotide sequence ID" value="NZ_JACOPE010000001.1"/>
</dbReference>